<dbReference type="Proteomes" id="UP000008021">
    <property type="component" value="Chromosome 12"/>
</dbReference>
<proteinExistence type="predicted"/>
<sequence length="154" mass="16593">MPLYTKEASQSEQVVKQCRFTPRKLASLNKWSSRAGLSPMELQSCAGEVTDEVTTIAWGGRIRYLHLAFGSSSCWRYVVGLREGNKNMGAIVRGFHDGVAMGVFSLVDSREAAEAPTASHGDGLESQCGGSHAAVQGEHNLEPWAEACVCSIAF</sequence>
<protein>
    <submittedName>
        <fullName evidence="1">Uncharacterized protein</fullName>
    </submittedName>
</protein>
<dbReference type="AlphaFoldDB" id="A0A0E0FD38"/>
<dbReference type="Gramene" id="OMERI12G11020.1">
    <property type="protein sequence ID" value="OMERI12G11020.1"/>
    <property type="gene ID" value="OMERI12G11020"/>
</dbReference>
<evidence type="ECO:0000313" key="2">
    <source>
        <dbReference type="Proteomes" id="UP000008021"/>
    </source>
</evidence>
<dbReference type="HOGENOM" id="CLU_138179_0_0_1"/>
<organism evidence="1">
    <name type="scientific">Oryza meridionalis</name>
    <dbReference type="NCBI Taxonomy" id="40149"/>
    <lineage>
        <taxon>Eukaryota</taxon>
        <taxon>Viridiplantae</taxon>
        <taxon>Streptophyta</taxon>
        <taxon>Embryophyta</taxon>
        <taxon>Tracheophyta</taxon>
        <taxon>Spermatophyta</taxon>
        <taxon>Magnoliopsida</taxon>
        <taxon>Liliopsida</taxon>
        <taxon>Poales</taxon>
        <taxon>Poaceae</taxon>
        <taxon>BOP clade</taxon>
        <taxon>Oryzoideae</taxon>
        <taxon>Oryzeae</taxon>
        <taxon>Oryzinae</taxon>
        <taxon>Oryza</taxon>
    </lineage>
</organism>
<evidence type="ECO:0000313" key="1">
    <source>
        <dbReference type="EnsemblPlants" id="OMERI12G11020.1"/>
    </source>
</evidence>
<name>A0A0E0FD38_9ORYZ</name>
<reference evidence="1" key="1">
    <citation type="submission" date="2015-04" db="UniProtKB">
        <authorList>
            <consortium name="EnsemblPlants"/>
        </authorList>
    </citation>
    <scope>IDENTIFICATION</scope>
</reference>
<dbReference type="EnsemblPlants" id="OMERI12G11020.1">
    <property type="protein sequence ID" value="OMERI12G11020.1"/>
    <property type="gene ID" value="OMERI12G11020"/>
</dbReference>
<keyword evidence="2" id="KW-1185">Reference proteome</keyword>
<accession>A0A0E0FD38</accession>
<reference evidence="1" key="2">
    <citation type="submission" date="2018-05" db="EMBL/GenBank/DDBJ databases">
        <title>OmerRS3 (Oryza meridionalis Reference Sequence Version 3).</title>
        <authorList>
            <person name="Zhang J."/>
            <person name="Kudrna D."/>
            <person name="Lee S."/>
            <person name="Talag J."/>
            <person name="Welchert J."/>
            <person name="Wing R.A."/>
        </authorList>
    </citation>
    <scope>NUCLEOTIDE SEQUENCE [LARGE SCALE GENOMIC DNA]</scope>
    <source>
        <strain evidence="1">cv. OR44</strain>
    </source>
</reference>